<dbReference type="GO" id="GO:0000271">
    <property type="term" value="P:polysaccharide biosynthetic process"/>
    <property type="evidence" value="ECO:0007669"/>
    <property type="project" value="InterPro"/>
</dbReference>
<protein>
    <submittedName>
        <fullName evidence="8">GtrA-like protein</fullName>
    </submittedName>
</protein>
<dbReference type="Pfam" id="PF04138">
    <property type="entry name" value="GtrA_DPMS_TM"/>
    <property type="match status" value="1"/>
</dbReference>
<evidence type="ECO:0000256" key="3">
    <source>
        <dbReference type="ARBA" id="ARBA00022692"/>
    </source>
</evidence>
<dbReference type="AlphaFoldDB" id="A0A3D9YPX1"/>
<comment type="subcellular location">
    <subcellularLocation>
        <location evidence="1">Membrane</location>
        <topology evidence="1">Multi-pass membrane protein</topology>
    </subcellularLocation>
</comment>
<evidence type="ECO:0000313" key="9">
    <source>
        <dbReference type="Proteomes" id="UP000256900"/>
    </source>
</evidence>
<feature type="transmembrane region" description="Helical" evidence="6">
    <location>
        <begin position="31"/>
        <end position="53"/>
    </location>
</feature>
<proteinExistence type="inferred from homology"/>
<evidence type="ECO:0000256" key="1">
    <source>
        <dbReference type="ARBA" id="ARBA00004141"/>
    </source>
</evidence>
<evidence type="ECO:0000256" key="4">
    <source>
        <dbReference type="ARBA" id="ARBA00022989"/>
    </source>
</evidence>
<comment type="similarity">
    <text evidence="2">Belongs to the GtrA family.</text>
</comment>
<keyword evidence="9" id="KW-1185">Reference proteome</keyword>
<accession>A0A3D9YPX1</accession>
<sequence length="156" mass="16470">MSAVSDTLPRQDSDAAPGTRRAKLRLLVSDLLGYGLVSAAALALDWGLLVTFVKAGMNYQIAAATSFTLGMLLAYAGSVLFVFRGRRERSFGAEALGFFAIGFLGLALNQGLLFGFVHFAGLPVALAKAPTAGCVFSFNFLARRTLLFVSEAAGVR</sequence>
<evidence type="ECO:0000256" key="6">
    <source>
        <dbReference type="SAM" id="Phobius"/>
    </source>
</evidence>
<dbReference type="InterPro" id="IPR007267">
    <property type="entry name" value="GtrA_DPMS_TM"/>
</dbReference>
<keyword evidence="4 6" id="KW-1133">Transmembrane helix</keyword>
<dbReference type="Proteomes" id="UP000256900">
    <property type="component" value="Unassembled WGS sequence"/>
</dbReference>
<evidence type="ECO:0000256" key="2">
    <source>
        <dbReference type="ARBA" id="ARBA00009399"/>
    </source>
</evidence>
<dbReference type="PANTHER" id="PTHR38459:SF1">
    <property type="entry name" value="PROPHAGE BACTOPRENOL-LINKED GLUCOSE TRANSLOCASE HOMOLOG"/>
    <property type="match status" value="1"/>
</dbReference>
<feature type="transmembrane region" description="Helical" evidence="6">
    <location>
        <begin position="59"/>
        <end position="83"/>
    </location>
</feature>
<comment type="caution">
    <text evidence="8">The sequence shown here is derived from an EMBL/GenBank/DDBJ whole genome shotgun (WGS) entry which is preliminary data.</text>
</comment>
<dbReference type="InterPro" id="IPR051401">
    <property type="entry name" value="GtrA_CellWall_Glycosyl"/>
</dbReference>
<reference evidence="8 9" key="1">
    <citation type="submission" date="2018-08" db="EMBL/GenBank/DDBJ databases">
        <title>Genomic Encyclopedia of Type Strains, Phase IV (KMG-IV): sequencing the most valuable type-strain genomes for metagenomic binning, comparative biology and taxonomic classification.</title>
        <authorList>
            <person name="Goeker M."/>
        </authorList>
    </citation>
    <scope>NUCLEOTIDE SEQUENCE [LARGE SCALE GENOMIC DNA]</scope>
    <source>
        <strain evidence="8 9">BW863</strain>
    </source>
</reference>
<dbReference type="PANTHER" id="PTHR38459">
    <property type="entry name" value="PROPHAGE BACTOPRENOL-LINKED GLUCOSE TRANSLOCASE HOMOLOG"/>
    <property type="match status" value="1"/>
</dbReference>
<dbReference type="RefSeq" id="WP_115837254.1">
    <property type="nucleotide sequence ID" value="NZ_CP025086.1"/>
</dbReference>
<feature type="transmembrane region" description="Helical" evidence="6">
    <location>
        <begin position="125"/>
        <end position="142"/>
    </location>
</feature>
<dbReference type="GO" id="GO:0005886">
    <property type="term" value="C:plasma membrane"/>
    <property type="evidence" value="ECO:0007669"/>
    <property type="project" value="TreeGrafter"/>
</dbReference>
<dbReference type="OrthoDB" id="7192803at2"/>
<feature type="domain" description="GtrA/DPMS transmembrane" evidence="7">
    <location>
        <begin position="34"/>
        <end position="148"/>
    </location>
</feature>
<gene>
    <name evidence="8" type="ORF">DES32_2737</name>
</gene>
<keyword evidence="3 6" id="KW-0812">Transmembrane</keyword>
<organism evidence="8 9">
    <name type="scientific">Methylovirgula ligni</name>
    <dbReference type="NCBI Taxonomy" id="569860"/>
    <lineage>
        <taxon>Bacteria</taxon>
        <taxon>Pseudomonadati</taxon>
        <taxon>Pseudomonadota</taxon>
        <taxon>Alphaproteobacteria</taxon>
        <taxon>Hyphomicrobiales</taxon>
        <taxon>Beijerinckiaceae</taxon>
        <taxon>Methylovirgula</taxon>
    </lineage>
</organism>
<feature type="transmembrane region" description="Helical" evidence="6">
    <location>
        <begin position="95"/>
        <end position="119"/>
    </location>
</feature>
<name>A0A3D9YPX1_9HYPH</name>
<evidence type="ECO:0000256" key="5">
    <source>
        <dbReference type="ARBA" id="ARBA00023136"/>
    </source>
</evidence>
<keyword evidence="5 6" id="KW-0472">Membrane</keyword>
<evidence type="ECO:0000313" key="8">
    <source>
        <dbReference type="EMBL" id="REF84627.1"/>
    </source>
</evidence>
<evidence type="ECO:0000259" key="7">
    <source>
        <dbReference type="Pfam" id="PF04138"/>
    </source>
</evidence>
<dbReference type="EMBL" id="QUMO01000004">
    <property type="protein sequence ID" value="REF84627.1"/>
    <property type="molecule type" value="Genomic_DNA"/>
</dbReference>